<feature type="non-terminal residue" evidence="4">
    <location>
        <position position="276"/>
    </location>
</feature>
<feature type="compositionally biased region" description="Low complexity" evidence="1">
    <location>
        <begin position="125"/>
        <end position="141"/>
    </location>
</feature>
<feature type="chain" id="PRO_5041455035" description="Extracellular membrane protein CFEM domain-containing protein" evidence="3">
    <location>
        <begin position="21"/>
        <end position="276"/>
    </location>
</feature>
<dbReference type="EMBL" id="JAUKUA010000004">
    <property type="protein sequence ID" value="KAK0714733.1"/>
    <property type="molecule type" value="Genomic_DNA"/>
</dbReference>
<organism evidence="4 5">
    <name type="scientific">Lasiosphaeris hirsuta</name>
    <dbReference type="NCBI Taxonomy" id="260670"/>
    <lineage>
        <taxon>Eukaryota</taxon>
        <taxon>Fungi</taxon>
        <taxon>Dikarya</taxon>
        <taxon>Ascomycota</taxon>
        <taxon>Pezizomycotina</taxon>
        <taxon>Sordariomycetes</taxon>
        <taxon>Sordariomycetidae</taxon>
        <taxon>Sordariales</taxon>
        <taxon>Lasiosphaeriaceae</taxon>
        <taxon>Lasiosphaeris</taxon>
    </lineage>
</organism>
<protein>
    <recommendedName>
        <fullName evidence="6">Extracellular membrane protein CFEM domain-containing protein</fullName>
    </recommendedName>
</protein>
<feature type="region of interest" description="Disordered" evidence="1">
    <location>
        <begin position="229"/>
        <end position="254"/>
    </location>
</feature>
<keyword evidence="2" id="KW-0472">Membrane</keyword>
<accession>A0AA40AFE2</accession>
<gene>
    <name evidence="4" type="ORF">B0H67DRAFT_446927</name>
</gene>
<dbReference type="Proteomes" id="UP001172102">
    <property type="component" value="Unassembled WGS sequence"/>
</dbReference>
<evidence type="ECO:0008006" key="6">
    <source>
        <dbReference type="Google" id="ProtNLM"/>
    </source>
</evidence>
<proteinExistence type="predicted"/>
<evidence type="ECO:0000256" key="3">
    <source>
        <dbReference type="SAM" id="SignalP"/>
    </source>
</evidence>
<sequence length="276" mass="28843">MRGFASPSAALLISLSSVAATVIDFSFYPLDAQDCMYQTSNSSNCATETVAATNSCLCSNGGNFVTNTAKCLGSSDPSDLSSVYQTMKQACFDSKTPLNVAEAQYMSAAGFTGSLAATQPTATSATSSAKTAAASTTRPAAVDGENSEGLSNQNKGLLKGARIGIIAGSSVAGIAMLAGLLLFLLRYRRRKDGEESHPMLPQDHGASIHTFLPTPAKTSALDLENSPYTGAGVGEWPKDAKWRPSTTPPEYRNSAFNWETPYDLAYSGLPGDDPPP</sequence>
<feature type="region of interest" description="Disordered" evidence="1">
    <location>
        <begin position="125"/>
        <end position="153"/>
    </location>
</feature>
<feature type="transmembrane region" description="Helical" evidence="2">
    <location>
        <begin position="163"/>
        <end position="185"/>
    </location>
</feature>
<keyword evidence="5" id="KW-1185">Reference proteome</keyword>
<keyword evidence="2" id="KW-0812">Transmembrane</keyword>
<feature type="signal peptide" evidence="3">
    <location>
        <begin position="1"/>
        <end position="20"/>
    </location>
</feature>
<evidence type="ECO:0000313" key="5">
    <source>
        <dbReference type="Proteomes" id="UP001172102"/>
    </source>
</evidence>
<evidence type="ECO:0000256" key="2">
    <source>
        <dbReference type="SAM" id="Phobius"/>
    </source>
</evidence>
<keyword evidence="2" id="KW-1133">Transmembrane helix</keyword>
<evidence type="ECO:0000313" key="4">
    <source>
        <dbReference type="EMBL" id="KAK0714733.1"/>
    </source>
</evidence>
<reference evidence="4" key="1">
    <citation type="submission" date="2023-06" db="EMBL/GenBank/DDBJ databases">
        <title>Genome-scale phylogeny and comparative genomics of the fungal order Sordariales.</title>
        <authorList>
            <consortium name="Lawrence Berkeley National Laboratory"/>
            <person name="Hensen N."/>
            <person name="Bonometti L."/>
            <person name="Westerberg I."/>
            <person name="Brannstrom I.O."/>
            <person name="Guillou S."/>
            <person name="Cros-Aarteil S."/>
            <person name="Calhoun S."/>
            <person name="Haridas S."/>
            <person name="Kuo A."/>
            <person name="Mondo S."/>
            <person name="Pangilinan J."/>
            <person name="Riley R."/>
            <person name="Labutti K."/>
            <person name="Andreopoulos B."/>
            <person name="Lipzen A."/>
            <person name="Chen C."/>
            <person name="Yanf M."/>
            <person name="Daum C."/>
            <person name="Ng V."/>
            <person name="Clum A."/>
            <person name="Steindorff A."/>
            <person name="Ohm R."/>
            <person name="Martin F."/>
            <person name="Silar P."/>
            <person name="Natvig D."/>
            <person name="Lalanne C."/>
            <person name="Gautier V."/>
            <person name="Ament-Velasquez S.L."/>
            <person name="Kruys A."/>
            <person name="Hutchinson M.I."/>
            <person name="Powell A.J."/>
            <person name="Barry K."/>
            <person name="Miller A.N."/>
            <person name="Grigoriev I.V."/>
            <person name="Debuchy R."/>
            <person name="Gladieux P."/>
            <person name="Thoren M.H."/>
            <person name="Johannesson H."/>
        </authorList>
    </citation>
    <scope>NUCLEOTIDE SEQUENCE</scope>
    <source>
        <strain evidence="4">SMH4607-1</strain>
    </source>
</reference>
<comment type="caution">
    <text evidence="4">The sequence shown here is derived from an EMBL/GenBank/DDBJ whole genome shotgun (WGS) entry which is preliminary data.</text>
</comment>
<evidence type="ECO:0000256" key="1">
    <source>
        <dbReference type="SAM" id="MobiDB-lite"/>
    </source>
</evidence>
<dbReference type="AlphaFoldDB" id="A0AA40AFE2"/>
<keyword evidence="3" id="KW-0732">Signal</keyword>
<name>A0AA40AFE2_9PEZI</name>